<dbReference type="EMBL" id="JBHSAP010000001">
    <property type="protein sequence ID" value="MFC4075209.1"/>
    <property type="molecule type" value="Genomic_DNA"/>
</dbReference>
<organism evidence="1 2">
    <name type="scientific">Salinithrix halophila</name>
    <dbReference type="NCBI Taxonomy" id="1485204"/>
    <lineage>
        <taxon>Bacteria</taxon>
        <taxon>Bacillati</taxon>
        <taxon>Bacillota</taxon>
        <taxon>Bacilli</taxon>
        <taxon>Bacillales</taxon>
        <taxon>Thermoactinomycetaceae</taxon>
        <taxon>Salinithrix</taxon>
    </lineage>
</organism>
<proteinExistence type="predicted"/>
<evidence type="ECO:0000313" key="2">
    <source>
        <dbReference type="Proteomes" id="UP001595843"/>
    </source>
</evidence>
<name>A0ABV8JGV4_9BACL</name>
<reference evidence="2" key="1">
    <citation type="journal article" date="2019" name="Int. J. Syst. Evol. Microbiol.">
        <title>The Global Catalogue of Microorganisms (GCM) 10K type strain sequencing project: providing services to taxonomists for standard genome sequencing and annotation.</title>
        <authorList>
            <consortium name="The Broad Institute Genomics Platform"/>
            <consortium name="The Broad Institute Genome Sequencing Center for Infectious Disease"/>
            <person name="Wu L."/>
            <person name="Ma J."/>
        </authorList>
    </citation>
    <scope>NUCLEOTIDE SEQUENCE [LARGE SCALE GENOMIC DNA]</scope>
    <source>
        <strain evidence="2">IBRC-M 10813</strain>
    </source>
</reference>
<accession>A0ABV8JGV4</accession>
<sequence length="249" mass="27414">MTEQIKVPNNLNEVVSMGKNAGSVTSWGSKVKRIFVTMFTGVLTFALMSSGVHAQTNQDPYGLVGNEKETREALLESGVDEADLDKLIAKLKRGEELDSMKSNKAIDVELGEGKTSKVTKFPDGSAIKLAKEPEVSGINPLGCWSGYCQYTEKVYVYSYPSNGSYYAKYTTVKGGYDEINSVWGGSTRSIGGSTENKVGPKISIKKESSSRWARAYMSWDWVAYSGVYSKNYTLRFFVGKNTCKESLVQ</sequence>
<evidence type="ECO:0000313" key="1">
    <source>
        <dbReference type="EMBL" id="MFC4075209.1"/>
    </source>
</evidence>
<keyword evidence="2" id="KW-1185">Reference proteome</keyword>
<comment type="caution">
    <text evidence="1">The sequence shown here is derived from an EMBL/GenBank/DDBJ whole genome shotgun (WGS) entry which is preliminary data.</text>
</comment>
<dbReference type="Proteomes" id="UP001595843">
    <property type="component" value="Unassembled WGS sequence"/>
</dbReference>
<gene>
    <name evidence="1" type="ORF">ACFOUO_00020</name>
</gene>
<protein>
    <submittedName>
        <fullName evidence="1">Uncharacterized protein</fullName>
    </submittedName>
</protein>